<dbReference type="Proteomes" id="UP000321129">
    <property type="component" value="Unassembled WGS sequence"/>
</dbReference>
<proteinExistence type="predicted"/>
<name>A0A5C6UAP7_9SPHN</name>
<dbReference type="InterPro" id="IPR011006">
    <property type="entry name" value="CheY-like_superfamily"/>
</dbReference>
<dbReference type="Gene3D" id="3.40.50.2300">
    <property type="match status" value="1"/>
</dbReference>
<protein>
    <submittedName>
        <fullName evidence="3">Response regulator</fullName>
    </submittedName>
</protein>
<sequence length="104" mass="10913">MMLEDILGELGYAVSSTAQSVDEAMAALAGGAFDAVILDVNLGEERSWPVATLLMERGIPFVLSTGASMNDTPGQFAGVPRVRKPYTFEDLQSTLGALFGEAAS</sequence>
<feature type="modified residue" description="4-aspartylphosphate" evidence="1">
    <location>
        <position position="39"/>
    </location>
</feature>
<keyword evidence="1" id="KW-0597">Phosphoprotein</keyword>
<evidence type="ECO:0000313" key="3">
    <source>
        <dbReference type="EMBL" id="TXC69311.1"/>
    </source>
</evidence>
<feature type="domain" description="Response regulatory" evidence="2">
    <location>
        <begin position="1"/>
        <end position="99"/>
    </location>
</feature>
<evidence type="ECO:0000259" key="2">
    <source>
        <dbReference type="PROSITE" id="PS50110"/>
    </source>
</evidence>
<keyword evidence="4" id="KW-1185">Reference proteome</keyword>
<gene>
    <name evidence="3" type="ORF">FSZ31_08385</name>
</gene>
<dbReference type="InterPro" id="IPR001789">
    <property type="entry name" value="Sig_transdc_resp-reg_receiver"/>
</dbReference>
<accession>A0A5C6UAP7</accession>
<dbReference type="EMBL" id="VOPY01000002">
    <property type="protein sequence ID" value="TXC69311.1"/>
    <property type="molecule type" value="Genomic_DNA"/>
</dbReference>
<dbReference type="PROSITE" id="PS50110">
    <property type="entry name" value="RESPONSE_REGULATORY"/>
    <property type="match status" value="1"/>
</dbReference>
<organism evidence="3 4">
    <name type="scientific">Flavisphingopyxis soli</name>
    <dbReference type="NCBI Taxonomy" id="2601267"/>
    <lineage>
        <taxon>Bacteria</taxon>
        <taxon>Pseudomonadati</taxon>
        <taxon>Pseudomonadota</taxon>
        <taxon>Alphaproteobacteria</taxon>
        <taxon>Sphingomonadales</taxon>
        <taxon>Sphingopyxidaceae</taxon>
        <taxon>Flavisphingopyxis</taxon>
    </lineage>
</organism>
<comment type="caution">
    <text evidence="3">The sequence shown here is derived from an EMBL/GenBank/DDBJ whole genome shotgun (WGS) entry which is preliminary data.</text>
</comment>
<reference evidence="3 4" key="1">
    <citation type="submission" date="2019-08" db="EMBL/GenBank/DDBJ databases">
        <title>Sphingorhabdus soil sp. nov., isolated from arctic soil.</title>
        <authorList>
            <person name="Liu Y."/>
        </authorList>
    </citation>
    <scope>NUCLEOTIDE SEQUENCE [LARGE SCALE GENOMIC DNA]</scope>
    <source>
        <strain evidence="3 4">D-2Q-5-6</strain>
    </source>
</reference>
<dbReference type="SUPFAM" id="SSF52172">
    <property type="entry name" value="CheY-like"/>
    <property type="match status" value="1"/>
</dbReference>
<dbReference type="OrthoDB" id="582170at2"/>
<dbReference type="AlphaFoldDB" id="A0A5C6UAP7"/>
<dbReference type="GO" id="GO:0000160">
    <property type="term" value="P:phosphorelay signal transduction system"/>
    <property type="evidence" value="ECO:0007669"/>
    <property type="project" value="InterPro"/>
</dbReference>
<evidence type="ECO:0000256" key="1">
    <source>
        <dbReference type="PROSITE-ProRule" id="PRU00169"/>
    </source>
</evidence>
<evidence type="ECO:0000313" key="4">
    <source>
        <dbReference type="Proteomes" id="UP000321129"/>
    </source>
</evidence>